<proteinExistence type="predicted"/>
<protein>
    <submittedName>
        <fullName evidence="2">Uncharacterized protein</fullName>
    </submittedName>
</protein>
<feature type="chain" id="PRO_5016339817" evidence="1">
    <location>
        <begin position="22"/>
        <end position="229"/>
    </location>
</feature>
<feature type="signal peptide" evidence="1">
    <location>
        <begin position="1"/>
        <end position="21"/>
    </location>
</feature>
<reference evidence="2 3" key="1">
    <citation type="journal article" date="2018" name="Int. J. Syst. Evol. Microbiol.">
        <title>Mesosutterella multiformis gen. nov., sp. nov., a member of the family Sutterellaceae and Sutterella megalosphaeroides sp. nov., isolated from human faeces.</title>
        <authorList>
            <person name="Sakamoto M."/>
            <person name="Ikeyama N."/>
            <person name="Kunihiro T."/>
            <person name="Iino T."/>
            <person name="Yuki M."/>
            <person name="Ohkuma M."/>
        </authorList>
    </citation>
    <scope>NUCLEOTIDE SEQUENCE [LARGE SCALE GENOMIC DNA]</scope>
    <source>
        <strain evidence="2 3">6FBBBH3</strain>
    </source>
</reference>
<dbReference type="EMBL" id="AP018786">
    <property type="protein sequence ID" value="BBF22848.1"/>
    <property type="molecule type" value="Genomic_DNA"/>
</dbReference>
<sequence>MKKTLLAVLFSAAILSPAAQAFDLGGLASKAGAVAGAVQGTPSALMDEQAALVASYTKASVKVLEAQQIFANALNLKKDSESLSKVISSLQSGNLSTSDIDAVKAQSASMNDKVVSILKEKQKLTDAQKKELTNGALAYAEGAVFSAATVAAAKKFGTSAADAMKSADVAGKALIAKDVAAGVALSTKFPGQAVELVKGGKQMFELMQSNGVDTKAAVTKLNDAAQFKL</sequence>
<accession>A0A2Z6ICN5</accession>
<dbReference type="RefSeq" id="WP_120176517.1">
    <property type="nucleotide sequence ID" value="NZ_AP018786.1"/>
</dbReference>
<dbReference type="KEGG" id="sutt:SUTMEG_07390"/>
<evidence type="ECO:0000256" key="1">
    <source>
        <dbReference type="SAM" id="SignalP"/>
    </source>
</evidence>
<evidence type="ECO:0000313" key="3">
    <source>
        <dbReference type="Proteomes" id="UP000271003"/>
    </source>
</evidence>
<dbReference type="AlphaFoldDB" id="A0A2Z6ICN5"/>
<name>A0A2Z6ICN5_9BURK</name>
<organism evidence="2 3">
    <name type="scientific">Sutterella megalosphaeroides</name>
    <dbReference type="NCBI Taxonomy" id="2494234"/>
    <lineage>
        <taxon>Bacteria</taxon>
        <taxon>Pseudomonadati</taxon>
        <taxon>Pseudomonadota</taxon>
        <taxon>Betaproteobacteria</taxon>
        <taxon>Burkholderiales</taxon>
        <taxon>Sutterellaceae</taxon>
        <taxon>Sutterella</taxon>
    </lineage>
</organism>
<gene>
    <name evidence="2" type="ORF">SUTMEG_07390</name>
</gene>
<evidence type="ECO:0000313" key="2">
    <source>
        <dbReference type="EMBL" id="BBF22848.1"/>
    </source>
</evidence>
<dbReference type="Proteomes" id="UP000271003">
    <property type="component" value="Chromosome"/>
</dbReference>
<keyword evidence="1" id="KW-0732">Signal</keyword>
<keyword evidence="3" id="KW-1185">Reference proteome</keyword>